<proteinExistence type="predicted"/>
<name>A0ABU9KXL6_9FLAO</name>
<accession>A0ABU9KXL6</accession>
<evidence type="ECO:0000256" key="1">
    <source>
        <dbReference type="SAM" id="SignalP"/>
    </source>
</evidence>
<dbReference type="InterPro" id="IPR026341">
    <property type="entry name" value="T9SS_type_B"/>
</dbReference>
<protein>
    <submittedName>
        <fullName evidence="2">T9SS type B sorting domain-containing protein</fullName>
    </submittedName>
</protein>
<dbReference type="EMBL" id="JBCDNA010000001">
    <property type="protein sequence ID" value="MEL4454943.1"/>
    <property type="molecule type" value="Genomic_DNA"/>
</dbReference>
<keyword evidence="1" id="KW-0732">Signal</keyword>
<sequence length="1063" mass="117132">MKTDSQTNFLRLLFLAFCMTAFTGLAQTTVPFVKRYETAGINGDLTIIGNSILGESVDTPYNGDTQNNFIDMVFIDIDNDASTFNSSSASFSTNTCNRVVYAGLYWGAYFSPATPSPSEVKFKVPGGNYQDLQADVAIDRIYYKDVTSLLSNLNNPSGEYFVANVSSTQGYNLSAGWSLVIVYEDPTESRKYISTFDGFSAVTDAPNDVVDFSYSGFTTPPSGPVEGRVGVVALEGDLGWYGDQLLFKSDGNAGFTALYDNENDINNFFNSKITKDGEHVMNRNLNSTNNLGWDQKLLNLTDLNPGNSLIGNGETGATVRVSSNDGNDWIYTFLNTFAINIIEPNLQVITSVEDTSNNRITHQSPVPLGSTVWYNIDFQNIGTDNAQNTYILNTLPINVTLDESSIVLPAGVTYTFNQASRELRFNVDNSLVERKSLSTSHSIRYQVTASNECFDYSDACTNLLENSISSYYDGETSGQNVSGQPGLNGINGCGLGNVGSMDLFVDTSSCSFDSELFFCNNTLSFTGDEGYDTYIWTDEAGNVISNTKDVTVTGAGVYTATQRRTGCTETIRTVTVLGLDVTVTPSDALCKDSNGNVEITINEDSPSYTFEIFQNGSVVNSIVKTNNSHVFTNLDIGNYEVRSTNADGCFDVSTFSISEPTLLTSTSTKLYNITTCNGEIMNGGLEALGAGGTPPYDYSIDGGQNYQLENEFFVATEGSYDITVRDANGCTSVTSVDVGFDPEIEYRISLEDVICVGEKDGRVNIDLTNNQGYNVTFSLDGTNFKANPSFTGLEKGTYDLWVKKENPFHTCISQKSVEIEQLIYLELKADTDFTCEGASNIITASVDPIYQNDVTYTLDGNLTQESGIFENVSKGKHMVSVTHKEYGCTDIPVEVVIEEYTPITFDIVETDVNEYAIVASGGRPDYEYSIDSDDDFGANNTLDLNTIRESRDYKFYVKDQRGCIQEKTVFLEFLDIEIPDFFTPQGDGINDTWYPINIETYPKITVKIFDRYQRLIASYDGNTSSWDGSYKSKPLPSGDYWYIVRLNESSDNREFKGNFSLVR</sequence>
<evidence type="ECO:0000313" key="3">
    <source>
        <dbReference type="Proteomes" id="UP001474120"/>
    </source>
</evidence>
<dbReference type="Proteomes" id="UP001474120">
    <property type="component" value="Unassembled WGS sequence"/>
</dbReference>
<reference evidence="2 3" key="1">
    <citation type="submission" date="2024-04" db="EMBL/GenBank/DDBJ databases">
        <title>whole genome sequencing of Lutimonas vermicola strain IMCC1616.</title>
        <authorList>
            <person name="Bae S.S."/>
        </authorList>
    </citation>
    <scope>NUCLEOTIDE SEQUENCE [LARGE SCALE GENOMIC DNA]</scope>
    <source>
        <strain evidence="2 3">IMCC1616</strain>
    </source>
</reference>
<keyword evidence="3" id="KW-1185">Reference proteome</keyword>
<dbReference type="Pfam" id="PF13585">
    <property type="entry name" value="CHU_C"/>
    <property type="match status" value="1"/>
</dbReference>
<comment type="caution">
    <text evidence="2">The sequence shown here is derived from an EMBL/GenBank/DDBJ whole genome shotgun (WGS) entry which is preliminary data.</text>
</comment>
<dbReference type="NCBIfam" id="TIGR04131">
    <property type="entry name" value="Bac_Flav_CTERM"/>
    <property type="match status" value="1"/>
</dbReference>
<gene>
    <name evidence="2" type="ORF">AABB81_03495</name>
</gene>
<feature type="chain" id="PRO_5047457188" evidence="1">
    <location>
        <begin position="27"/>
        <end position="1063"/>
    </location>
</feature>
<organism evidence="2 3">
    <name type="scientific">Lutimonas vermicola</name>
    <dbReference type="NCBI Taxonomy" id="414288"/>
    <lineage>
        <taxon>Bacteria</taxon>
        <taxon>Pseudomonadati</taxon>
        <taxon>Bacteroidota</taxon>
        <taxon>Flavobacteriia</taxon>
        <taxon>Flavobacteriales</taxon>
        <taxon>Flavobacteriaceae</taxon>
        <taxon>Lutimonas</taxon>
    </lineage>
</organism>
<feature type="signal peptide" evidence="1">
    <location>
        <begin position="1"/>
        <end position="26"/>
    </location>
</feature>
<dbReference type="RefSeq" id="WP_342158665.1">
    <property type="nucleotide sequence ID" value="NZ_JBCDNA010000001.1"/>
</dbReference>
<evidence type="ECO:0000313" key="2">
    <source>
        <dbReference type="EMBL" id="MEL4454943.1"/>
    </source>
</evidence>